<dbReference type="PANTHER" id="PTHR45913:SF22">
    <property type="entry name" value="SCAN BOX DOMAIN-CONTAINING PROTEIN"/>
    <property type="match status" value="1"/>
</dbReference>
<dbReference type="GeneTree" id="ENSGT00940000160807"/>
<dbReference type="OMA" id="INNICEQ"/>
<organism evidence="1 2">
    <name type="scientific">Eptatretus burgeri</name>
    <name type="common">Inshore hagfish</name>
    <dbReference type="NCBI Taxonomy" id="7764"/>
    <lineage>
        <taxon>Eukaryota</taxon>
        <taxon>Metazoa</taxon>
        <taxon>Chordata</taxon>
        <taxon>Craniata</taxon>
        <taxon>Vertebrata</taxon>
        <taxon>Cyclostomata</taxon>
        <taxon>Myxini</taxon>
        <taxon>Myxiniformes</taxon>
        <taxon>Myxinidae</taxon>
        <taxon>Eptatretinae</taxon>
        <taxon>Eptatretus</taxon>
    </lineage>
</organism>
<reference evidence="1" key="1">
    <citation type="submission" date="2025-08" db="UniProtKB">
        <authorList>
            <consortium name="Ensembl"/>
        </authorList>
    </citation>
    <scope>IDENTIFICATION</scope>
</reference>
<proteinExistence type="predicted"/>
<dbReference type="AlphaFoldDB" id="A0A8C4NI43"/>
<accession>A0A8C4NI43</accession>
<name>A0A8C4NI43_EPTBU</name>
<sequence length="349" mass="39518">MSKKRTYLDSHVQYGFDFIVDDDVDKPRCLLCSKVLANGSLKPSIQKQHLEATRPTHASDDRATFEAKRARFTAAGTLPKHGFVSNKKPMLAASYHVAHRIARAKKPHDIAEKLIKPCALDMVEHVCGKEAKHKIQDIPLSNDTIHRLSEMSQAICQKVIEQIKSSPAKNSLQLDESCDVANFSQLLVFVRYICGKELKDEFLFCETLQQTTKAADIMQKTEDFFERNNLTWDIVGSICTDGAPAMMGVRSGFTALVKQKAPHVITTHCVLHRFALATKTHPENLKMVLQKVIEAVNFIRARALNHRLFKAFCDEMGSEHSIILLHTEVRWLSRGLILNRVFELRTEVE</sequence>
<evidence type="ECO:0000313" key="2">
    <source>
        <dbReference type="Proteomes" id="UP000694388"/>
    </source>
</evidence>
<dbReference type="Proteomes" id="UP000694388">
    <property type="component" value="Unplaced"/>
</dbReference>
<evidence type="ECO:0008006" key="3">
    <source>
        <dbReference type="Google" id="ProtNLM"/>
    </source>
</evidence>
<dbReference type="PANTHER" id="PTHR45913">
    <property type="entry name" value="EPM2A-INTERACTING PROTEIN 1"/>
    <property type="match status" value="1"/>
</dbReference>
<keyword evidence="2" id="KW-1185">Reference proteome</keyword>
<evidence type="ECO:0000313" key="1">
    <source>
        <dbReference type="Ensembl" id="ENSEBUP00000002765.1"/>
    </source>
</evidence>
<dbReference type="Ensembl" id="ENSEBUT00000003126.1">
    <property type="protein sequence ID" value="ENSEBUP00000002765.1"/>
    <property type="gene ID" value="ENSEBUG00000002101.1"/>
</dbReference>
<protein>
    <recommendedName>
        <fullName evidence="3">DUF4371 domain-containing protein</fullName>
    </recommendedName>
</protein>
<reference evidence="1" key="2">
    <citation type="submission" date="2025-09" db="UniProtKB">
        <authorList>
            <consortium name="Ensembl"/>
        </authorList>
    </citation>
    <scope>IDENTIFICATION</scope>
</reference>